<dbReference type="Proteomes" id="UP000275777">
    <property type="component" value="Chromosome"/>
</dbReference>
<name>A0A3S4JW30_CHRVL</name>
<accession>A0A3S4JW30</accession>
<reference evidence="1 2" key="1">
    <citation type="submission" date="2018-12" db="EMBL/GenBank/DDBJ databases">
        <authorList>
            <consortium name="Pathogen Informatics"/>
        </authorList>
    </citation>
    <scope>NUCLEOTIDE SEQUENCE [LARGE SCALE GENOMIC DNA]</scope>
    <source>
        <strain evidence="1 2">NCTC9695</strain>
    </source>
</reference>
<sequence>MAVFRFRHKEKSMSPADIKLYDFALSGHSHRAG</sequence>
<proteinExistence type="predicted"/>
<organism evidence="1 2">
    <name type="scientific">Chromobacterium violaceum</name>
    <dbReference type="NCBI Taxonomy" id="536"/>
    <lineage>
        <taxon>Bacteria</taxon>
        <taxon>Pseudomonadati</taxon>
        <taxon>Pseudomonadota</taxon>
        <taxon>Betaproteobacteria</taxon>
        <taxon>Neisseriales</taxon>
        <taxon>Chromobacteriaceae</taxon>
        <taxon>Chromobacterium</taxon>
    </lineage>
</organism>
<dbReference type="EMBL" id="LR134182">
    <property type="protein sequence ID" value="VEB42071.1"/>
    <property type="molecule type" value="Genomic_DNA"/>
</dbReference>
<evidence type="ECO:0000313" key="2">
    <source>
        <dbReference type="Proteomes" id="UP000275777"/>
    </source>
</evidence>
<gene>
    <name evidence="1" type="ORF">NCTC9695_02513</name>
</gene>
<dbReference type="AlphaFoldDB" id="A0A3S4JW30"/>
<evidence type="ECO:0000313" key="1">
    <source>
        <dbReference type="EMBL" id="VEB42071.1"/>
    </source>
</evidence>
<protein>
    <submittedName>
        <fullName evidence="1">Uncharacterized protein</fullName>
    </submittedName>
</protein>